<name>A0A1H7VN94_9BURK</name>
<dbReference type="EMBL" id="FOAJ01000026">
    <property type="protein sequence ID" value="SEM10315.1"/>
    <property type="molecule type" value="Genomic_DNA"/>
</dbReference>
<organism evidence="1 2">
    <name type="scientific">Paraburkholderia caballeronis</name>
    <dbReference type="NCBI Taxonomy" id="416943"/>
    <lineage>
        <taxon>Bacteria</taxon>
        <taxon>Pseudomonadati</taxon>
        <taxon>Pseudomonadota</taxon>
        <taxon>Betaproteobacteria</taxon>
        <taxon>Burkholderiales</taxon>
        <taxon>Burkholderiaceae</taxon>
        <taxon>Paraburkholderia</taxon>
    </lineage>
</organism>
<sequence>MISERAKESLGRIFSGAARSRLPARDGDPCEVVELRGEPPPHAQVVVLTISSMQFRLLLLLHFDDDAPMRDYYVGEAERTLTEAFMEVANLCCGAMNQQLVQHFADLGMSTPYALSSACVPYLVTLKPNYVARYDVTINGAVRVGATLCVCASAPIDFDAGESVEADSGGELELF</sequence>
<keyword evidence="2" id="KW-1185">Reference proteome</keyword>
<dbReference type="RefSeq" id="WP_090548494.1">
    <property type="nucleotide sequence ID" value="NZ_FNSR01000002.1"/>
</dbReference>
<gene>
    <name evidence="1" type="ORF">SAMN05192542_12621</name>
</gene>
<accession>A0A1H7VN94</accession>
<evidence type="ECO:0000313" key="2">
    <source>
        <dbReference type="Proteomes" id="UP000199120"/>
    </source>
</evidence>
<reference evidence="2" key="1">
    <citation type="submission" date="2016-10" db="EMBL/GenBank/DDBJ databases">
        <authorList>
            <person name="Varghese N."/>
            <person name="Submissions S."/>
        </authorList>
    </citation>
    <scope>NUCLEOTIDE SEQUENCE [LARGE SCALE GENOMIC DNA]</scope>
    <source>
        <strain evidence="2">LMG 26416</strain>
    </source>
</reference>
<proteinExistence type="predicted"/>
<evidence type="ECO:0000313" key="1">
    <source>
        <dbReference type="EMBL" id="SEM10315.1"/>
    </source>
</evidence>
<dbReference type="AlphaFoldDB" id="A0A1H7VN94"/>
<dbReference type="Proteomes" id="UP000199120">
    <property type="component" value="Unassembled WGS sequence"/>
</dbReference>
<protein>
    <recommendedName>
        <fullName evidence="3">Chemotaxis protein CheX</fullName>
    </recommendedName>
</protein>
<dbReference type="STRING" id="416943.SAMN05445871_4333"/>
<dbReference type="OrthoDB" id="8717392at2"/>
<evidence type="ECO:0008006" key="3">
    <source>
        <dbReference type="Google" id="ProtNLM"/>
    </source>
</evidence>